<dbReference type="AlphaFoldDB" id="A0A6A6D1F8"/>
<feature type="region of interest" description="Disordered" evidence="1">
    <location>
        <begin position="488"/>
        <end position="607"/>
    </location>
</feature>
<feature type="compositionally biased region" description="Polar residues" evidence="1">
    <location>
        <begin position="565"/>
        <end position="575"/>
    </location>
</feature>
<sequence length="607" mass="67535">MPASEVVLGTRFEDRDSSHSNSSRPSDSTSKESQTSPSTSTTHPRTDTPTATGTNTTPDAFTDGIDPGSYPLLDQSGPPSDFVDDASNSDIEDLPQPSALGEAYARNDKKAYDDSLKLLGYSYDAKTNGPYMKPGMFFWTPVSTPIVPSEELDELEADAREDYVVYPTGHMTRKVRRFLAVQDNGSQVLCLKGTSRNKRGFTGLTRGSLMYKKLVALIHRRDWENGFWQSLWRDIGRNDPIIIETGEAGPGSMILLEPELVSKRALVMPARETISYSTFEQVVYLFYGHYNPDHCMTSAVEWNLDMAPGKEGSTRRPGTAGATEDRRGPRRRPSDDYGRQRSRSPFRHQPEHGRTRTPPRRSYSPSYGYDRRNRDEGYHRAISPTSRYQNGSYNETPPHSRPRPHEESRNTSSAGPQHVRETQQQRGRTGSRGRGLASGKGASHNQDHRPRWTSANDTVHIIEPHSDSAPNSTAWGDHREIHSSQYMSFANSSSHPGDRYQEDGAVNRGRAPGIASLDKHRVQTSAQQAPSTRSTRRRRGGNGSHAIEAVTLEFNDEGAREPRNSETTNRTQPTSRMKPGVTSLANAVGNTKLNSIQPVARGEQSHR</sequence>
<feature type="compositionally biased region" description="Polar residues" evidence="1">
    <location>
        <begin position="383"/>
        <end position="397"/>
    </location>
</feature>
<feature type="compositionally biased region" description="Basic and acidic residues" evidence="1">
    <location>
        <begin position="369"/>
        <end position="379"/>
    </location>
</feature>
<feature type="compositionally biased region" description="Low complexity" evidence="1">
    <location>
        <begin position="19"/>
        <end position="63"/>
    </location>
</feature>
<dbReference type="EMBL" id="ML993582">
    <property type="protein sequence ID" value="KAF2172002.1"/>
    <property type="molecule type" value="Genomic_DNA"/>
</dbReference>
<feature type="compositionally biased region" description="Polar residues" evidence="1">
    <location>
        <begin position="583"/>
        <end position="597"/>
    </location>
</feature>
<feature type="region of interest" description="Disordered" evidence="1">
    <location>
        <begin position="307"/>
        <end position="451"/>
    </location>
</feature>
<keyword evidence="3" id="KW-1185">Reference proteome</keyword>
<organism evidence="2 3">
    <name type="scientific">Zasmidium cellare ATCC 36951</name>
    <dbReference type="NCBI Taxonomy" id="1080233"/>
    <lineage>
        <taxon>Eukaryota</taxon>
        <taxon>Fungi</taxon>
        <taxon>Dikarya</taxon>
        <taxon>Ascomycota</taxon>
        <taxon>Pezizomycotina</taxon>
        <taxon>Dothideomycetes</taxon>
        <taxon>Dothideomycetidae</taxon>
        <taxon>Mycosphaerellales</taxon>
        <taxon>Mycosphaerellaceae</taxon>
        <taxon>Zasmidium</taxon>
    </lineage>
</organism>
<accession>A0A6A6D1F8</accession>
<name>A0A6A6D1F8_ZASCE</name>
<dbReference type="Proteomes" id="UP000799537">
    <property type="component" value="Unassembled WGS sequence"/>
</dbReference>
<feature type="compositionally biased region" description="Basic and acidic residues" evidence="1">
    <location>
        <begin position="323"/>
        <end position="339"/>
    </location>
</feature>
<feature type="region of interest" description="Disordered" evidence="1">
    <location>
        <begin position="1"/>
        <end position="96"/>
    </location>
</feature>
<dbReference type="GeneID" id="54557687"/>
<evidence type="ECO:0000256" key="1">
    <source>
        <dbReference type="SAM" id="MobiDB-lite"/>
    </source>
</evidence>
<proteinExistence type="predicted"/>
<dbReference type="RefSeq" id="XP_033672891.1">
    <property type="nucleotide sequence ID" value="XM_033804415.1"/>
</dbReference>
<evidence type="ECO:0000313" key="2">
    <source>
        <dbReference type="EMBL" id="KAF2172002.1"/>
    </source>
</evidence>
<evidence type="ECO:0000313" key="3">
    <source>
        <dbReference type="Proteomes" id="UP000799537"/>
    </source>
</evidence>
<protein>
    <submittedName>
        <fullName evidence="2">Uncharacterized protein</fullName>
    </submittedName>
</protein>
<reference evidence="2" key="1">
    <citation type="journal article" date="2020" name="Stud. Mycol.">
        <title>101 Dothideomycetes genomes: a test case for predicting lifestyles and emergence of pathogens.</title>
        <authorList>
            <person name="Haridas S."/>
            <person name="Albert R."/>
            <person name="Binder M."/>
            <person name="Bloem J."/>
            <person name="Labutti K."/>
            <person name="Salamov A."/>
            <person name="Andreopoulos B."/>
            <person name="Baker S."/>
            <person name="Barry K."/>
            <person name="Bills G."/>
            <person name="Bluhm B."/>
            <person name="Cannon C."/>
            <person name="Castanera R."/>
            <person name="Culley D."/>
            <person name="Daum C."/>
            <person name="Ezra D."/>
            <person name="Gonzalez J."/>
            <person name="Henrissat B."/>
            <person name="Kuo A."/>
            <person name="Liang C."/>
            <person name="Lipzen A."/>
            <person name="Lutzoni F."/>
            <person name="Magnuson J."/>
            <person name="Mondo S."/>
            <person name="Nolan M."/>
            <person name="Ohm R."/>
            <person name="Pangilinan J."/>
            <person name="Park H.-J."/>
            <person name="Ramirez L."/>
            <person name="Alfaro M."/>
            <person name="Sun H."/>
            <person name="Tritt A."/>
            <person name="Yoshinaga Y."/>
            <person name="Zwiers L.-H."/>
            <person name="Turgeon B."/>
            <person name="Goodwin S."/>
            <person name="Spatafora J."/>
            <person name="Crous P."/>
            <person name="Grigoriev I."/>
        </authorList>
    </citation>
    <scope>NUCLEOTIDE SEQUENCE</scope>
    <source>
        <strain evidence="2">ATCC 36951</strain>
    </source>
</reference>
<gene>
    <name evidence="2" type="ORF">M409DRAFT_18233</name>
</gene>